<feature type="domain" description="DHHA1" evidence="7">
    <location>
        <begin position="355"/>
        <end position="447"/>
    </location>
</feature>
<dbReference type="Gene3D" id="3.90.1640.30">
    <property type="match status" value="1"/>
</dbReference>
<dbReference type="HOGENOM" id="CLU_009736_5_1_4"/>
<name>A0A0B7J0K0_9PROT</name>
<reference evidence="10" key="1">
    <citation type="submission" date="2014-12" db="EMBL/GenBank/DDBJ databases">
        <authorList>
            <person name="Salcher M.M."/>
        </authorList>
    </citation>
    <scope>NUCLEOTIDE SEQUENCE [LARGE SCALE GENOMIC DNA]</scope>
    <source>
        <strain evidence="10">MMS-10A-171</strain>
    </source>
</reference>
<dbReference type="InterPro" id="IPR001667">
    <property type="entry name" value="DDH_dom"/>
</dbReference>
<sequence>MANIIQRSFNAVAADALSQAGLMPILARVLAARGIAQMKQLDVSLAQLIPPEQLTNASQMAVLLADAIAQKQSLLVVGDYDCDGATATAVAVRGLRSMGAQVDYLVPNRFEYGYGLTPEIVELAAERKPDIIMTVDNGIASVDGVARANSLGIKVLVTDHHLPGDLTPEAACMVNPNQHGCDFPSKNLAGVGVIFYVMLALRAELRNRGVFSEKPEPNLTELLDIVALGTVADLVKLDDNNRILVEQGLRRIRAGKGCVAIRALLKIAGREASKVNAQDLGFSVGPRLNAAGRLDDMALGIACLISDDEIEATVMAQRLHTMNLERRAIEADMQEAANISLDEVDVSGQFSLSIFEPDWHQGVIGILASQVKEQYHRPVIAFALGADGNLKGSGRSIKGLHLRDALDLVSKRHPDLIFKFGGHAMAAGLTIPHDGFNAFKQAFEDVAASLLTPADLDAVIETDGSLSAHEVDWDVAVALDKQVWGQGFPAPLFSDVFIVNQQKVVGERHLKLSLQKADDQTGRIIDAIYFQQQDFLPTKVHVVYELQTNEFNGRQRVQLNVRHCIPVG</sequence>
<evidence type="ECO:0000256" key="3">
    <source>
        <dbReference type="ARBA" id="ARBA00022722"/>
    </source>
</evidence>
<evidence type="ECO:0000259" key="6">
    <source>
        <dbReference type="Pfam" id="PF01368"/>
    </source>
</evidence>
<feature type="domain" description="DDH" evidence="6">
    <location>
        <begin position="75"/>
        <end position="230"/>
    </location>
</feature>
<dbReference type="GO" id="GO:0006310">
    <property type="term" value="P:DNA recombination"/>
    <property type="evidence" value="ECO:0007669"/>
    <property type="project" value="InterPro"/>
</dbReference>
<feature type="domain" description="RecJ OB" evidence="8">
    <location>
        <begin position="462"/>
        <end position="563"/>
    </location>
</feature>
<dbReference type="STRING" id="1581680.BN1209_1264"/>
<protein>
    <recommendedName>
        <fullName evidence="2">Single-stranded-DNA-specific exonuclease RecJ</fullName>
    </recommendedName>
</protein>
<dbReference type="GO" id="GO:0006281">
    <property type="term" value="P:DNA repair"/>
    <property type="evidence" value="ECO:0007669"/>
    <property type="project" value="InterPro"/>
</dbReference>
<dbReference type="Gene3D" id="3.10.310.30">
    <property type="match status" value="1"/>
</dbReference>
<dbReference type="NCBIfam" id="TIGR00644">
    <property type="entry name" value="recJ"/>
    <property type="match status" value="1"/>
</dbReference>
<dbReference type="PANTHER" id="PTHR30255:SF2">
    <property type="entry name" value="SINGLE-STRANDED-DNA-SPECIFIC EXONUCLEASE RECJ"/>
    <property type="match status" value="1"/>
</dbReference>
<evidence type="ECO:0000256" key="2">
    <source>
        <dbReference type="ARBA" id="ARBA00019841"/>
    </source>
</evidence>
<dbReference type="Pfam" id="PF17768">
    <property type="entry name" value="RecJ_OB"/>
    <property type="match status" value="1"/>
</dbReference>
<dbReference type="Pfam" id="PF02272">
    <property type="entry name" value="DHHA1"/>
    <property type="match status" value="1"/>
</dbReference>
<dbReference type="Pfam" id="PF01368">
    <property type="entry name" value="DHH"/>
    <property type="match status" value="1"/>
</dbReference>
<evidence type="ECO:0000259" key="7">
    <source>
        <dbReference type="Pfam" id="PF02272"/>
    </source>
</evidence>
<evidence type="ECO:0000259" key="8">
    <source>
        <dbReference type="Pfam" id="PF17768"/>
    </source>
</evidence>
<dbReference type="GO" id="GO:0003676">
    <property type="term" value="F:nucleic acid binding"/>
    <property type="evidence" value="ECO:0007669"/>
    <property type="project" value="InterPro"/>
</dbReference>
<dbReference type="EMBL" id="LN794158">
    <property type="protein sequence ID" value="CEN56302.1"/>
    <property type="molecule type" value="Genomic_DNA"/>
</dbReference>
<dbReference type="InterPro" id="IPR051673">
    <property type="entry name" value="SSDNA_exonuclease_RecJ"/>
</dbReference>
<evidence type="ECO:0000256" key="1">
    <source>
        <dbReference type="ARBA" id="ARBA00005915"/>
    </source>
</evidence>
<dbReference type="InterPro" id="IPR004610">
    <property type="entry name" value="RecJ"/>
</dbReference>
<keyword evidence="10" id="KW-1185">Reference proteome</keyword>
<keyword evidence="5 9" id="KW-0269">Exonuclease</keyword>
<proteinExistence type="inferred from homology"/>
<keyword evidence="4 9" id="KW-0378">Hydrolase</keyword>
<accession>A0A0B7J0K0</accession>
<dbReference type="SUPFAM" id="SSF64182">
    <property type="entry name" value="DHH phosphoesterases"/>
    <property type="match status" value="1"/>
</dbReference>
<dbReference type="Proteomes" id="UP000056322">
    <property type="component" value="Chromosome 1"/>
</dbReference>
<dbReference type="FunFam" id="3.90.1640.30:FF:000001">
    <property type="entry name" value="Single-stranded-DNA-specific exonuclease RecJ"/>
    <property type="match status" value="1"/>
</dbReference>
<dbReference type="RefSeq" id="WP_045751421.1">
    <property type="nucleotide sequence ID" value="NZ_LN794158.1"/>
</dbReference>
<comment type="similarity">
    <text evidence="1">Belongs to the RecJ family.</text>
</comment>
<gene>
    <name evidence="9" type="primary">recJ</name>
    <name evidence="9" type="ORF">BN1209_1264</name>
</gene>
<dbReference type="GO" id="GO:0008409">
    <property type="term" value="F:5'-3' exonuclease activity"/>
    <property type="evidence" value="ECO:0007669"/>
    <property type="project" value="InterPro"/>
</dbReference>
<evidence type="ECO:0000313" key="9">
    <source>
        <dbReference type="EMBL" id="CEN56302.1"/>
    </source>
</evidence>
<evidence type="ECO:0000256" key="5">
    <source>
        <dbReference type="ARBA" id="ARBA00022839"/>
    </source>
</evidence>
<dbReference type="InterPro" id="IPR041122">
    <property type="entry name" value="RecJ_OB"/>
</dbReference>
<dbReference type="OrthoDB" id="9809852at2"/>
<evidence type="ECO:0000256" key="4">
    <source>
        <dbReference type="ARBA" id="ARBA00022801"/>
    </source>
</evidence>
<keyword evidence="3" id="KW-0540">Nuclease</keyword>
<dbReference type="InterPro" id="IPR003156">
    <property type="entry name" value="DHHA1_dom"/>
</dbReference>
<dbReference type="AlphaFoldDB" id="A0A0B7J0K0"/>
<dbReference type="KEGG" id="mbac:BN1209_1264"/>
<dbReference type="PANTHER" id="PTHR30255">
    <property type="entry name" value="SINGLE-STRANDED-DNA-SPECIFIC EXONUCLEASE RECJ"/>
    <property type="match status" value="1"/>
</dbReference>
<dbReference type="InterPro" id="IPR038763">
    <property type="entry name" value="DHH_sf"/>
</dbReference>
<evidence type="ECO:0000313" key="10">
    <source>
        <dbReference type="Proteomes" id="UP000056322"/>
    </source>
</evidence>
<organism evidence="9 10">
    <name type="scientific">Candidatus Methylopumilus turicensis</name>
    <dbReference type="NCBI Taxonomy" id="1581680"/>
    <lineage>
        <taxon>Bacteria</taxon>
        <taxon>Pseudomonadati</taxon>
        <taxon>Pseudomonadota</taxon>
        <taxon>Betaproteobacteria</taxon>
        <taxon>Nitrosomonadales</taxon>
        <taxon>Methylophilaceae</taxon>
        <taxon>Candidatus Methylopumilus</taxon>
    </lineage>
</organism>